<keyword evidence="2" id="KW-1185">Reference proteome</keyword>
<proteinExistence type="predicted"/>
<protein>
    <submittedName>
        <fullName evidence="1">Uncharacterized protein</fullName>
    </submittedName>
</protein>
<gene>
    <name evidence="1" type="ORF">HUJ06_028954</name>
</gene>
<sequence length="35" mass="4146">MKLDHKLTEIFILVKLDHMPLVELSMSYRSNRGMV</sequence>
<comment type="caution">
    <text evidence="1">The sequence shown here is derived from an EMBL/GenBank/DDBJ whole genome shotgun (WGS) entry which is preliminary data.</text>
</comment>
<reference evidence="1 2" key="1">
    <citation type="journal article" date="2020" name="Mol. Biol. Evol.">
        <title>Distinct Expression and Methylation Patterns for Genes with Different Fates following a Single Whole-Genome Duplication in Flowering Plants.</title>
        <authorList>
            <person name="Shi T."/>
            <person name="Rahmani R.S."/>
            <person name="Gugger P.F."/>
            <person name="Wang M."/>
            <person name="Li H."/>
            <person name="Zhang Y."/>
            <person name="Li Z."/>
            <person name="Wang Q."/>
            <person name="Van de Peer Y."/>
            <person name="Marchal K."/>
            <person name="Chen J."/>
        </authorList>
    </citation>
    <scope>NUCLEOTIDE SEQUENCE [LARGE SCALE GENOMIC DNA]</scope>
    <source>
        <tissue evidence="1">Leaf</tissue>
    </source>
</reference>
<organism evidence="1 2">
    <name type="scientific">Nelumbo nucifera</name>
    <name type="common">Sacred lotus</name>
    <dbReference type="NCBI Taxonomy" id="4432"/>
    <lineage>
        <taxon>Eukaryota</taxon>
        <taxon>Viridiplantae</taxon>
        <taxon>Streptophyta</taxon>
        <taxon>Embryophyta</taxon>
        <taxon>Tracheophyta</taxon>
        <taxon>Spermatophyta</taxon>
        <taxon>Magnoliopsida</taxon>
        <taxon>Proteales</taxon>
        <taxon>Nelumbonaceae</taxon>
        <taxon>Nelumbo</taxon>
    </lineage>
</organism>
<dbReference type="AlphaFoldDB" id="A0A822Y8G1"/>
<name>A0A822Y8G1_NELNU</name>
<dbReference type="Proteomes" id="UP000607653">
    <property type="component" value="Unassembled WGS sequence"/>
</dbReference>
<accession>A0A822Y8G1</accession>
<dbReference type="EMBL" id="DUZY01000002">
    <property type="protein sequence ID" value="DAD27486.1"/>
    <property type="molecule type" value="Genomic_DNA"/>
</dbReference>
<evidence type="ECO:0000313" key="1">
    <source>
        <dbReference type="EMBL" id="DAD27486.1"/>
    </source>
</evidence>
<evidence type="ECO:0000313" key="2">
    <source>
        <dbReference type="Proteomes" id="UP000607653"/>
    </source>
</evidence>